<reference evidence="2" key="1">
    <citation type="submission" date="2016-01" db="EMBL/GenBank/DDBJ databases">
        <authorList>
            <person name="Peeters C."/>
        </authorList>
    </citation>
    <scope>NUCLEOTIDE SEQUENCE [LARGE SCALE GENOMIC DNA]</scope>
    <source>
        <strain evidence="2">LMG 29326</strain>
    </source>
</reference>
<evidence type="ECO:0000313" key="2">
    <source>
        <dbReference type="EMBL" id="SAK64229.1"/>
    </source>
</evidence>
<dbReference type="Proteomes" id="UP000054978">
    <property type="component" value="Unassembled WGS sequence"/>
</dbReference>
<comment type="caution">
    <text evidence="2">The sequence shown here is derived from an EMBL/GenBank/DDBJ whole genome shotgun (WGS) entry which is preliminary data.</text>
</comment>
<accession>A0A158B2N0</accession>
<gene>
    <name evidence="2" type="ORF">AWB83_02671</name>
</gene>
<sequence length="158" mass="15783">MSPVVEEAALAGEAALGEDVPLAEEVVPLAGALSLATVAVVAGAAAKLDDDVGLVVLVCEGSTPEAAVAAAGAVTEADEVPLRVVLAAEALLPLSPPPPPPPPPPHAASSTLAATAAANAAEPRGKGIRKKRKARVRMCTKIVMSKRATGWSDFLSTK</sequence>
<organism evidence="2 3">
    <name type="scientific">Caballeronia ptereochthonis</name>
    <dbReference type="NCBI Taxonomy" id="1777144"/>
    <lineage>
        <taxon>Bacteria</taxon>
        <taxon>Pseudomonadati</taxon>
        <taxon>Pseudomonadota</taxon>
        <taxon>Betaproteobacteria</taxon>
        <taxon>Burkholderiales</taxon>
        <taxon>Burkholderiaceae</taxon>
        <taxon>Caballeronia</taxon>
    </lineage>
</organism>
<keyword evidence="3" id="KW-1185">Reference proteome</keyword>
<evidence type="ECO:0000313" key="3">
    <source>
        <dbReference type="Proteomes" id="UP000054978"/>
    </source>
</evidence>
<evidence type="ECO:0000256" key="1">
    <source>
        <dbReference type="SAM" id="MobiDB-lite"/>
    </source>
</evidence>
<dbReference type="AlphaFoldDB" id="A0A158B2N0"/>
<protein>
    <submittedName>
        <fullName evidence="2">Uncharacterized protein</fullName>
    </submittedName>
</protein>
<dbReference type="EMBL" id="FCOB02000011">
    <property type="protein sequence ID" value="SAK64229.1"/>
    <property type="molecule type" value="Genomic_DNA"/>
</dbReference>
<feature type="region of interest" description="Disordered" evidence="1">
    <location>
        <begin position="93"/>
        <end position="134"/>
    </location>
</feature>
<proteinExistence type="predicted"/>
<feature type="compositionally biased region" description="Low complexity" evidence="1">
    <location>
        <begin position="107"/>
        <end position="122"/>
    </location>
</feature>
<feature type="compositionally biased region" description="Pro residues" evidence="1">
    <location>
        <begin position="94"/>
        <end position="106"/>
    </location>
</feature>
<name>A0A158B2N0_9BURK</name>